<keyword evidence="3 9" id="KW-0808">Transferase</keyword>
<keyword evidence="7" id="KW-0472">Membrane</keyword>
<evidence type="ECO:0000256" key="2">
    <source>
        <dbReference type="ARBA" id="ARBA00006339"/>
    </source>
</evidence>
<evidence type="ECO:0000256" key="3">
    <source>
        <dbReference type="ARBA" id="ARBA00022679"/>
    </source>
</evidence>
<keyword evidence="11" id="KW-1185">Reference proteome</keyword>
<comment type="similarity">
    <text evidence="2 9">Belongs to the sulfotransferase 2 family.</text>
</comment>
<dbReference type="GO" id="GO:0000139">
    <property type="term" value="C:Golgi membrane"/>
    <property type="evidence" value="ECO:0007669"/>
    <property type="project" value="UniProtKB-SubCell"/>
</dbReference>
<dbReference type="OrthoDB" id="2019940at2759"/>
<evidence type="ECO:0000313" key="11">
    <source>
        <dbReference type="Proteomes" id="UP000887568"/>
    </source>
</evidence>
<dbReference type="InterPro" id="IPR018011">
    <property type="entry name" value="Carb_sulfotrans_8-10"/>
</dbReference>
<protein>
    <recommendedName>
        <fullName evidence="9">Carbohydrate sulfotransferase</fullName>
        <ecNumber evidence="9">2.8.2.-</ecNumber>
    </recommendedName>
</protein>
<dbReference type="Proteomes" id="UP000887568">
    <property type="component" value="Unplaced"/>
</dbReference>
<proteinExistence type="inferred from homology"/>
<evidence type="ECO:0000256" key="1">
    <source>
        <dbReference type="ARBA" id="ARBA00004323"/>
    </source>
</evidence>
<organism evidence="10 11">
    <name type="scientific">Patiria miniata</name>
    <name type="common">Bat star</name>
    <name type="synonym">Asterina miniata</name>
    <dbReference type="NCBI Taxonomy" id="46514"/>
    <lineage>
        <taxon>Eukaryota</taxon>
        <taxon>Metazoa</taxon>
        <taxon>Echinodermata</taxon>
        <taxon>Eleutherozoa</taxon>
        <taxon>Asterozoa</taxon>
        <taxon>Asteroidea</taxon>
        <taxon>Valvatacea</taxon>
        <taxon>Valvatida</taxon>
        <taxon>Asterinidae</taxon>
        <taxon>Patiria</taxon>
    </lineage>
</organism>
<evidence type="ECO:0000313" key="10">
    <source>
        <dbReference type="EnsemblMetazoa" id="XP_038060178.1"/>
    </source>
</evidence>
<keyword evidence="9" id="KW-0735">Signal-anchor</keyword>
<evidence type="ECO:0000256" key="6">
    <source>
        <dbReference type="ARBA" id="ARBA00023034"/>
    </source>
</evidence>
<keyword evidence="6 9" id="KW-0333">Golgi apparatus</keyword>
<dbReference type="GO" id="GO:0008146">
    <property type="term" value="F:sulfotransferase activity"/>
    <property type="evidence" value="ECO:0007669"/>
    <property type="project" value="InterPro"/>
</dbReference>
<evidence type="ECO:0000256" key="8">
    <source>
        <dbReference type="ARBA" id="ARBA00023180"/>
    </source>
</evidence>
<dbReference type="InterPro" id="IPR005331">
    <property type="entry name" value="Sulfotransferase"/>
</dbReference>
<keyword evidence="5" id="KW-1133">Transmembrane helix</keyword>
<evidence type="ECO:0000256" key="4">
    <source>
        <dbReference type="ARBA" id="ARBA00022692"/>
    </source>
</evidence>
<sequence length="330" mass="38478">MARVSLKKGLTLMIGFTVVYILGLKSCQLKNKGLIGRDLSNSRETEDNALVADTNLKDEQAWLKKMDEKHQTRINALRKACLNHYNISLERVSSLAAKPGRLRPLIVNDEHQFIYSIVYKVGSTNWERLLVEDLGGFKNVPNQKLYSHKALHWMPRFNSTEIHQRLSKYTTFMFVRNPLARILSAYRDKFVNHHNSVFTEMGRSIIQKYRARSEGSLATDNVTLTEFIRYLIDSPAHRTNPHWKPIFHQNLPCEIRYDIIGKLEEASDDIPYVLKRLQIDHLVSYAQGQKKTSEQKLLREYYSQVPNDLMRELYSIYQPDFVLFGYDIPV</sequence>
<reference evidence="10" key="1">
    <citation type="submission" date="2022-11" db="UniProtKB">
        <authorList>
            <consortium name="EnsemblMetazoa"/>
        </authorList>
    </citation>
    <scope>IDENTIFICATION</scope>
</reference>
<dbReference type="PANTHER" id="PTHR12137">
    <property type="entry name" value="CARBOHYDRATE SULFOTRANSFERASE"/>
    <property type="match status" value="1"/>
</dbReference>
<keyword evidence="4" id="KW-0812">Transmembrane</keyword>
<keyword evidence="9" id="KW-0119">Carbohydrate metabolism</keyword>
<keyword evidence="8 9" id="KW-0325">Glycoprotein</keyword>
<dbReference type="EC" id="2.8.2.-" evidence="9"/>
<dbReference type="EnsemblMetazoa" id="XM_038204251.1">
    <property type="protein sequence ID" value="XP_038060179.1"/>
    <property type="gene ID" value="LOC119731185"/>
</dbReference>
<name>A0A914A8T6_PATMI</name>
<accession>A0A914A8T6</accession>
<dbReference type="RefSeq" id="XP_038060178.1">
    <property type="nucleotide sequence ID" value="XM_038204250.1"/>
</dbReference>
<evidence type="ECO:0000256" key="5">
    <source>
        <dbReference type="ARBA" id="ARBA00022989"/>
    </source>
</evidence>
<dbReference type="PANTHER" id="PTHR12137:SF33">
    <property type="entry name" value="CARBOHYDRATE SULFOTRANSFERASE 14"/>
    <property type="match status" value="1"/>
</dbReference>
<dbReference type="Pfam" id="PF03567">
    <property type="entry name" value="Sulfotransfer_2"/>
    <property type="match status" value="1"/>
</dbReference>
<evidence type="ECO:0000256" key="9">
    <source>
        <dbReference type="RuleBase" id="RU364020"/>
    </source>
</evidence>
<dbReference type="GO" id="GO:0016051">
    <property type="term" value="P:carbohydrate biosynthetic process"/>
    <property type="evidence" value="ECO:0007669"/>
    <property type="project" value="InterPro"/>
</dbReference>
<dbReference type="EnsemblMetazoa" id="XM_038204250.1">
    <property type="protein sequence ID" value="XP_038060178.1"/>
    <property type="gene ID" value="LOC119731185"/>
</dbReference>
<dbReference type="OMA" id="WIRRYNS"/>
<evidence type="ECO:0000256" key="7">
    <source>
        <dbReference type="ARBA" id="ARBA00023136"/>
    </source>
</evidence>
<dbReference type="GeneID" id="119731185"/>
<dbReference type="AlphaFoldDB" id="A0A914A8T6"/>
<dbReference type="RefSeq" id="XP_038060179.1">
    <property type="nucleotide sequence ID" value="XM_038204251.1"/>
</dbReference>
<comment type="subcellular location">
    <subcellularLocation>
        <location evidence="1 9">Golgi apparatus membrane</location>
        <topology evidence="1 9">Single-pass type II membrane protein</topology>
    </subcellularLocation>
</comment>